<accession>A0AAE4BMV9</accession>
<protein>
    <recommendedName>
        <fullName evidence="3">DUF2171 domain-containing protein</fullName>
    </recommendedName>
</protein>
<proteinExistence type="predicted"/>
<evidence type="ECO:0008006" key="3">
    <source>
        <dbReference type="Google" id="ProtNLM"/>
    </source>
</evidence>
<dbReference type="Pfam" id="PF09939">
    <property type="entry name" value="DUF2171"/>
    <property type="match status" value="1"/>
</dbReference>
<dbReference type="InterPro" id="IPR018684">
    <property type="entry name" value="DUF2171"/>
</dbReference>
<dbReference type="EMBL" id="JAVDQK010000003">
    <property type="protein sequence ID" value="MDR6218091.1"/>
    <property type="molecule type" value="Genomic_DNA"/>
</dbReference>
<dbReference type="AlphaFoldDB" id="A0AAE4BMV9"/>
<organism evidence="1 2">
    <name type="scientific">Deinococcus soli</name>
    <name type="common">ex Cha et al. 2016</name>
    <dbReference type="NCBI Taxonomy" id="1309411"/>
    <lineage>
        <taxon>Bacteria</taxon>
        <taxon>Thermotogati</taxon>
        <taxon>Deinococcota</taxon>
        <taxon>Deinococci</taxon>
        <taxon>Deinococcales</taxon>
        <taxon>Deinococcaceae</taxon>
        <taxon>Deinococcus</taxon>
    </lineage>
</organism>
<dbReference type="RefSeq" id="WP_217611741.1">
    <property type="nucleotide sequence ID" value="NZ_JAVDQJ010000003.1"/>
</dbReference>
<comment type="caution">
    <text evidence="1">The sequence shown here is derived from an EMBL/GenBank/DDBJ whole genome shotgun (WGS) entry which is preliminary data.</text>
</comment>
<dbReference type="Proteomes" id="UP001185331">
    <property type="component" value="Unassembled WGS sequence"/>
</dbReference>
<sequence>MRLFQRKTSPAPITPGMPVVTAEGRLLGSVTGHDGRYLQCRIPGDERQHFIPLEAVRATGEVIRLNLTYREVLSIL</sequence>
<name>A0AAE4BMV9_9DEIO</name>
<evidence type="ECO:0000313" key="1">
    <source>
        <dbReference type="EMBL" id="MDR6218091.1"/>
    </source>
</evidence>
<evidence type="ECO:0000313" key="2">
    <source>
        <dbReference type="Proteomes" id="UP001185331"/>
    </source>
</evidence>
<gene>
    <name evidence="1" type="ORF">J2Y00_001652</name>
</gene>
<reference evidence="1" key="1">
    <citation type="submission" date="2023-07" db="EMBL/GenBank/DDBJ databases">
        <title>Sorghum-associated microbial communities from plants grown in Nebraska, USA.</title>
        <authorList>
            <person name="Schachtman D."/>
        </authorList>
    </citation>
    <scope>NUCLEOTIDE SEQUENCE</scope>
    <source>
        <strain evidence="1">BE330</strain>
    </source>
</reference>